<evidence type="ECO:0000313" key="5">
    <source>
        <dbReference type="Proteomes" id="UP000271010"/>
    </source>
</evidence>
<dbReference type="InterPro" id="IPR009057">
    <property type="entry name" value="Homeodomain-like_sf"/>
</dbReference>
<dbReference type="SUPFAM" id="SSF46689">
    <property type="entry name" value="Homeodomain-like"/>
    <property type="match status" value="1"/>
</dbReference>
<proteinExistence type="predicted"/>
<dbReference type="PROSITE" id="PS50977">
    <property type="entry name" value="HTH_TETR_2"/>
    <property type="match status" value="1"/>
</dbReference>
<dbReference type="SUPFAM" id="SSF48498">
    <property type="entry name" value="Tetracyclin repressor-like, C-terminal domain"/>
    <property type="match status" value="1"/>
</dbReference>
<organism evidence="4 5">
    <name type="scientific">Rufibacter immobilis</name>
    <dbReference type="NCBI Taxonomy" id="1348778"/>
    <lineage>
        <taxon>Bacteria</taxon>
        <taxon>Pseudomonadati</taxon>
        <taxon>Bacteroidota</taxon>
        <taxon>Cytophagia</taxon>
        <taxon>Cytophagales</taxon>
        <taxon>Hymenobacteraceae</taxon>
        <taxon>Rufibacter</taxon>
    </lineage>
</organism>
<dbReference type="InterPro" id="IPR001647">
    <property type="entry name" value="HTH_TetR"/>
</dbReference>
<feature type="DNA-binding region" description="H-T-H motif" evidence="2">
    <location>
        <begin position="30"/>
        <end position="49"/>
    </location>
</feature>
<protein>
    <submittedName>
        <fullName evidence="4">TetR/AcrR family transcriptional regulator</fullName>
    </submittedName>
</protein>
<evidence type="ECO:0000256" key="1">
    <source>
        <dbReference type="ARBA" id="ARBA00023125"/>
    </source>
</evidence>
<dbReference type="GO" id="GO:0000976">
    <property type="term" value="F:transcription cis-regulatory region binding"/>
    <property type="evidence" value="ECO:0007669"/>
    <property type="project" value="TreeGrafter"/>
</dbReference>
<accession>A0A3M9MS29</accession>
<dbReference type="InterPro" id="IPR036271">
    <property type="entry name" value="Tet_transcr_reg_TetR-rel_C_sf"/>
</dbReference>
<feature type="domain" description="HTH tetR-type" evidence="3">
    <location>
        <begin position="7"/>
        <end position="67"/>
    </location>
</feature>
<dbReference type="AlphaFoldDB" id="A0A3M9MS29"/>
<dbReference type="Pfam" id="PF16295">
    <property type="entry name" value="TetR_C_10"/>
    <property type="match status" value="1"/>
</dbReference>
<dbReference type="Gene3D" id="1.10.357.10">
    <property type="entry name" value="Tetracycline Repressor, domain 2"/>
    <property type="match status" value="1"/>
</dbReference>
<keyword evidence="1 2" id="KW-0238">DNA-binding</keyword>
<dbReference type="Proteomes" id="UP000271010">
    <property type="component" value="Unassembled WGS sequence"/>
</dbReference>
<dbReference type="InterPro" id="IPR050109">
    <property type="entry name" value="HTH-type_TetR-like_transc_reg"/>
</dbReference>
<dbReference type="InterPro" id="IPR032551">
    <property type="entry name" value="BscR_C"/>
</dbReference>
<dbReference type="Pfam" id="PF00440">
    <property type="entry name" value="TetR_N"/>
    <property type="match status" value="1"/>
</dbReference>
<keyword evidence="5" id="KW-1185">Reference proteome</keyword>
<dbReference type="PANTHER" id="PTHR30055:SF207">
    <property type="entry name" value="HTH-TYPE TRANSCRIPTIONAL REPRESSOR FATR"/>
    <property type="match status" value="1"/>
</dbReference>
<dbReference type="PRINTS" id="PR00455">
    <property type="entry name" value="HTHTETR"/>
</dbReference>
<gene>
    <name evidence="4" type="ORF">EFA69_19985</name>
</gene>
<evidence type="ECO:0000256" key="2">
    <source>
        <dbReference type="PROSITE-ProRule" id="PRU00335"/>
    </source>
</evidence>
<reference evidence="4 5" key="1">
    <citation type="submission" date="2018-11" db="EMBL/GenBank/DDBJ databases">
        <title>Rufibacter latericius sp. nov., isolated from water in Baiyang Lake.</title>
        <authorList>
            <person name="Yang Y."/>
        </authorList>
    </citation>
    <scope>NUCLEOTIDE SEQUENCE [LARGE SCALE GENOMIC DNA]</scope>
    <source>
        <strain evidence="4 5">MCC P1</strain>
    </source>
</reference>
<comment type="caution">
    <text evidence="4">The sequence shown here is derived from an EMBL/GenBank/DDBJ whole genome shotgun (WGS) entry which is preliminary data.</text>
</comment>
<sequence length="192" mass="22395">MGPAMIAEKKKAILESTLKLIKENGFHGTPMSQVAKKAGVAAGTIYHYFDSKDTLIMELFSYTQYMIQAAMQESLREDMDFRENFFLRWISRCQFYIQNPDVLFFIEQFVNSPYFPRCSKEQNEFSQNEIIQFIRLGHQNGILRDLDPKLMSIMIHSSIMTAAKVHLDGKFSLAEKEFKQLAQMIWDSIRKL</sequence>
<evidence type="ECO:0000259" key="3">
    <source>
        <dbReference type="PROSITE" id="PS50977"/>
    </source>
</evidence>
<dbReference type="PANTHER" id="PTHR30055">
    <property type="entry name" value="HTH-TYPE TRANSCRIPTIONAL REGULATOR RUTR"/>
    <property type="match status" value="1"/>
</dbReference>
<dbReference type="EMBL" id="RJJE01000017">
    <property type="protein sequence ID" value="RNI28332.1"/>
    <property type="molecule type" value="Genomic_DNA"/>
</dbReference>
<dbReference type="GO" id="GO:0003700">
    <property type="term" value="F:DNA-binding transcription factor activity"/>
    <property type="evidence" value="ECO:0007669"/>
    <property type="project" value="TreeGrafter"/>
</dbReference>
<evidence type="ECO:0000313" key="4">
    <source>
        <dbReference type="EMBL" id="RNI28332.1"/>
    </source>
</evidence>
<name>A0A3M9MS29_9BACT</name>